<proteinExistence type="predicted"/>
<organism evidence="1 2">
    <name type="scientific">Singulisphaera acidiphila (strain ATCC BAA-1392 / DSM 18658 / VKM B-2454 / MOB10)</name>
    <dbReference type="NCBI Taxonomy" id="886293"/>
    <lineage>
        <taxon>Bacteria</taxon>
        <taxon>Pseudomonadati</taxon>
        <taxon>Planctomycetota</taxon>
        <taxon>Planctomycetia</taxon>
        <taxon>Isosphaerales</taxon>
        <taxon>Isosphaeraceae</taxon>
        <taxon>Singulisphaera</taxon>
    </lineage>
</organism>
<evidence type="ECO:0000313" key="2">
    <source>
        <dbReference type="Proteomes" id="UP000010798"/>
    </source>
</evidence>
<name>L0DI83_SINAD</name>
<dbReference type="KEGG" id="saci:Sinac_4326"/>
<dbReference type="Proteomes" id="UP000010798">
    <property type="component" value="Chromosome"/>
</dbReference>
<reference evidence="1 2" key="1">
    <citation type="submission" date="2012-02" db="EMBL/GenBank/DDBJ databases">
        <title>Complete sequence of chromosome of Singulisphaera acidiphila DSM 18658.</title>
        <authorList>
            <consortium name="US DOE Joint Genome Institute (JGI-PGF)"/>
            <person name="Lucas S."/>
            <person name="Copeland A."/>
            <person name="Lapidus A."/>
            <person name="Glavina del Rio T."/>
            <person name="Dalin E."/>
            <person name="Tice H."/>
            <person name="Bruce D."/>
            <person name="Goodwin L."/>
            <person name="Pitluck S."/>
            <person name="Peters L."/>
            <person name="Ovchinnikova G."/>
            <person name="Chertkov O."/>
            <person name="Kyrpides N."/>
            <person name="Mavromatis K."/>
            <person name="Ivanova N."/>
            <person name="Brettin T."/>
            <person name="Detter J.C."/>
            <person name="Han C."/>
            <person name="Larimer F."/>
            <person name="Land M."/>
            <person name="Hauser L."/>
            <person name="Markowitz V."/>
            <person name="Cheng J.-F."/>
            <person name="Hugenholtz P."/>
            <person name="Woyke T."/>
            <person name="Wu D."/>
            <person name="Tindall B."/>
            <person name="Pomrenke H."/>
            <person name="Brambilla E."/>
            <person name="Klenk H.-P."/>
            <person name="Eisen J.A."/>
        </authorList>
    </citation>
    <scope>NUCLEOTIDE SEQUENCE [LARGE SCALE GENOMIC DNA]</scope>
    <source>
        <strain evidence="2">ATCC BAA-1392 / DSM 18658 / VKM B-2454 / MOB10</strain>
    </source>
</reference>
<protein>
    <submittedName>
        <fullName evidence="1">Uncharacterized protein</fullName>
    </submittedName>
</protein>
<gene>
    <name evidence="1" type="ordered locus">Sinac_4326</name>
</gene>
<dbReference type="HOGENOM" id="CLU_2131864_0_0_0"/>
<sequence length="113" mass="12395">MRRLRMTTRRWMMVAIVAPLAEGCGNLEDYPDPESVFEATLGVPPGPSISILQAYGRAFRDNSACYLRFKASSAAFSSLTATGFTPISKEEYKTKIQSGSISGPTPSWWNPLS</sequence>
<dbReference type="EMBL" id="CP003364">
    <property type="protein sequence ID" value="AGA28523.1"/>
    <property type="molecule type" value="Genomic_DNA"/>
</dbReference>
<evidence type="ECO:0000313" key="1">
    <source>
        <dbReference type="EMBL" id="AGA28523.1"/>
    </source>
</evidence>
<dbReference type="AlphaFoldDB" id="L0DI83"/>
<accession>L0DI83</accession>
<keyword evidence="2" id="KW-1185">Reference proteome</keyword>